<dbReference type="Gene3D" id="3.90.76.10">
    <property type="entry name" value="Dipeptide-binding Protein, Domain 1"/>
    <property type="match status" value="1"/>
</dbReference>
<protein>
    <submittedName>
        <fullName evidence="7">ABC transporter substrate-binding protein</fullName>
    </submittedName>
</protein>
<dbReference type="AlphaFoldDB" id="A0AAU2JMC9"/>
<evidence type="ECO:0000313" key="7">
    <source>
        <dbReference type="EMBL" id="WTU72659.1"/>
    </source>
</evidence>
<dbReference type="Pfam" id="PF00496">
    <property type="entry name" value="SBP_bac_5"/>
    <property type="match status" value="1"/>
</dbReference>
<evidence type="ECO:0000256" key="5">
    <source>
        <dbReference type="SAM" id="SignalP"/>
    </source>
</evidence>
<dbReference type="GO" id="GO:0042597">
    <property type="term" value="C:periplasmic space"/>
    <property type="evidence" value="ECO:0007669"/>
    <property type="project" value="UniProtKB-ARBA"/>
</dbReference>
<dbReference type="EMBL" id="CP108264">
    <property type="protein sequence ID" value="WTU72659.1"/>
    <property type="molecule type" value="Genomic_DNA"/>
</dbReference>
<dbReference type="GO" id="GO:0043190">
    <property type="term" value="C:ATP-binding cassette (ABC) transporter complex"/>
    <property type="evidence" value="ECO:0007669"/>
    <property type="project" value="InterPro"/>
</dbReference>
<dbReference type="InterPro" id="IPR000914">
    <property type="entry name" value="SBP_5_dom"/>
</dbReference>
<dbReference type="FunFam" id="3.10.105.10:FF:000012">
    <property type="entry name" value="Peptide/nickel transport system substrate-binding protein"/>
    <property type="match status" value="1"/>
</dbReference>
<proteinExistence type="inferred from homology"/>
<evidence type="ECO:0000256" key="1">
    <source>
        <dbReference type="ARBA" id="ARBA00004196"/>
    </source>
</evidence>
<evidence type="ECO:0000256" key="3">
    <source>
        <dbReference type="ARBA" id="ARBA00022448"/>
    </source>
</evidence>
<dbReference type="SUPFAM" id="SSF53850">
    <property type="entry name" value="Periplasmic binding protein-like II"/>
    <property type="match status" value="1"/>
</dbReference>
<reference evidence="7" key="1">
    <citation type="submission" date="2022-10" db="EMBL/GenBank/DDBJ databases">
        <title>The complete genomes of actinobacterial strains from the NBC collection.</title>
        <authorList>
            <person name="Joergensen T.S."/>
            <person name="Alvarez Arevalo M."/>
            <person name="Sterndorff E.B."/>
            <person name="Faurdal D."/>
            <person name="Vuksanovic O."/>
            <person name="Mourched A.-S."/>
            <person name="Charusanti P."/>
            <person name="Shaw S."/>
            <person name="Blin K."/>
            <person name="Weber T."/>
        </authorList>
    </citation>
    <scope>NUCLEOTIDE SEQUENCE</scope>
    <source>
        <strain evidence="7">NBC_00049</strain>
    </source>
</reference>
<name>A0AAU2JMC9_9ACTN</name>
<dbReference type="Gene3D" id="3.10.105.10">
    <property type="entry name" value="Dipeptide-binding Protein, Domain 3"/>
    <property type="match status" value="1"/>
</dbReference>
<dbReference type="InterPro" id="IPR039424">
    <property type="entry name" value="SBP_5"/>
</dbReference>
<dbReference type="InterPro" id="IPR030678">
    <property type="entry name" value="Peptide/Ni-bd"/>
</dbReference>
<dbReference type="PROSITE" id="PS51257">
    <property type="entry name" value="PROKAR_LIPOPROTEIN"/>
    <property type="match status" value="1"/>
</dbReference>
<comment type="subcellular location">
    <subcellularLocation>
        <location evidence="1">Cell envelope</location>
    </subcellularLocation>
</comment>
<feature type="chain" id="PRO_5043906138" evidence="5">
    <location>
        <begin position="22"/>
        <end position="527"/>
    </location>
</feature>
<evidence type="ECO:0000256" key="4">
    <source>
        <dbReference type="ARBA" id="ARBA00022729"/>
    </source>
</evidence>
<keyword evidence="3" id="KW-0813">Transport</keyword>
<comment type="similarity">
    <text evidence="2">Belongs to the bacterial solute-binding protein 5 family.</text>
</comment>
<organism evidence="7">
    <name type="scientific">Streptomyces sp. NBC_00049</name>
    <dbReference type="NCBI Taxonomy" id="2903617"/>
    <lineage>
        <taxon>Bacteria</taxon>
        <taxon>Bacillati</taxon>
        <taxon>Actinomycetota</taxon>
        <taxon>Actinomycetes</taxon>
        <taxon>Kitasatosporales</taxon>
        <taxon>Streptomycetaceae</taxon>
        <taxon>Streptomyces</taxon>
    </lineage>
</organism>
<gene>
    <name evidence="7" type="ORF">OG327_04490</name>
</gene>
<feature type="domain" description="Solute-binding protein family 5" evidence="6">
    <location>
        <begin position="77"/>
        <end position="442"/>
    </location>
</feature>
<feature type="signal peptide" evidence="5">
    <location>
        <begin position="1"/>
        <end position="21"/>
    </location>
</feature>
<accession>A0AAU2JMC9</accession>
<dbReference type="PANTHER" id="PTHR30290">
    <property type="entry name" value="PERIPLASMIC BINDING COMPONENT OF ABC TRANSPORTER"/>
    <property type="match status" value="1"/>
</dbReference>
<dbReference type="GO" id="GO:1904680">
    <property type="term" value="F:peptide transmembrane transporter activity"/>
    <property type="evidence" value="ECO:0007669"/>
    <property type="project" value="TreeGrafter"/>
</dbReference>
<evidence type="ECO:0000256" key="2">
    <source>
        <dbReference type="ARBA" id="ARBA00005695"/>
    </source>
</evidence>
<evidence type="ECO:0000259" key="6">
    <source>
        <dbReference type="Pfam" id="PF00496"/>
    </source>
</evidence>
<dbReference type="PANTHER" id="PTHR30290:SF10">
    <property type="entry name" value="PERIPLASMIC OLIGOPEPTIDE-BINDING PROTEIN-RELATED"/>
    <property type="match status" value="1"/>
</dbReference>
<keyword evidence="4 5" id="KW-0732">Signal</keyword>
<dbReference type="GO" id="GO:0015833">
    <property type="term" value="P:peptide transport"/>
    <property type="evidence" value="ECO:0007669"/>
    <property type="project" value="TreeGrafter"/>
</dbReference>
<dbReference type="PIRSF" id="PIRSF002741">
    <property type="entry name" value="MppA"/>
    <property type="match status" value="1"/>
</dbReference>
<dbReference type="Gene3D" id="3.40.190.10">
    <property type="entry name" value="Periplasmic binding protein-like II"/>
    <property type="match status" value="1"/>
</dbReference>
<dbReference type="GO" id="GO:0030313">
    <property type="term" value="C:cell envelope"/>
    <property type="evidence" value="ECO:0007669"/>
    <property type="project" value="UniProtKB-SubCell"/>
</dbReference>
<sequence>MFIRTRCLQITAALASISLLAGCGLLSEDADDETKRVVVGTTSAPSTLDPAAAWDGSWELYRNVYQTLVAFPTGATKPQPDAAQSCEFTDSASQAYRCTLRKGLKFSNGEPLDSKAVKHSLDRIKTIGSKVGPKDLFGSLERIETPDPLTVVFHLTTSDATFPYVLGSPAASLVAPKDYPADKVREDGKITGSGPYVLDEYKEGSEAALSRNPSYTGFANRRNSGVTIRYFADSPKMVAALKGKEIDAIYRGLSAPEIRDLQTPESHAVGVQVVENVGSEIRYLVFNPQDPAVNKLAVRQAIAQLIDRGALVSKVYQGTAEPLYSMVPKGVVGHKTPFYDKYGPADVAKAKKILREGGITQTVDLTFWYTTDRYGSSTADEFTEIKRQLDESNLFRINLRSAPWKAFQEGYKGGQYPIFGRGWFPDFPDPDNFIAPFVGKENAVGTPYEPPQIVNELLPKSRREGDRSAGVREFEQAQQIFAEDVRLLPLWQGKLYVAAREDIAGGERALDPQTVMQMWELYRKTSW</sequence>